<evidence type="ECO:0000256" key="1">
    <source>
        <dbReference type="ARBA" id="ARBA00022737"/>
    </source>
</evidence>
<evidence type="ECO:0000256" key="2">
    <source>
        <dbReference type="PROSITE-ProRule" id="PRU00235"/>
    </source>
</evidence>
<dbReference type="Gene3D" id="2.130.10.30">
    <property type="entry name" value="Regulator of chromosome condensation 1/beta-lactamase-inhibitor protein II"/>
    <property type="match status" value="1"/>
</dbReference>
<dbReference type="GeneID" id="68095401"/>
<feature type="repeat" description="RCC1" evidence="2">
    <location>
        <begin position="70"/>
        <end position="122"/>
    </location>
</feature>
<evidence type="ECO:0000313" key="4">
    <source>
        <dbReference type="Proteomes" id="UP000816034"/>
    </source>
</evidence>
<dbReference type="InterPro" id="IPR000408">
    <property type="entry name" value="Reg_chr_condens"/>
</dbReference>
<keyword evidence="4" id="KW-1185">Reference proteome</keyword>
<dbReference type="PANTHER" id="PTHR22870">
    <property type="entry name" value="REGULATOR OF CHROMOSOME CONDENSATION"/>
    <property type="match status" value="1"/>
</dbReference>
<organism evidence="3 4">
    <name type="scientific">Naegleria lovaniensis</name>
    <name type="common">Amoeba</name>
    <dbReference type="NCBI Taxonomy" id="51637"/>
    <lineage>
        <taxon>Eukaryota</taxon>
        <taxon>Discoba</taxon>
        <taxon>Heterolobosea</taxon>
        <taxon>Tetramitia</taxon>
        <taxon>Eutetramitia</taxon>
        <taxon>Vahlkampfiidae</taxon>
        <taxon>Naegleria</taxon>
    </lineage>
</organism>
<comment type="caution">
    <text evidence="3">The sequence shown here is derived from an EMBL/GenBank/DDBJ whole genome shotgun (WGS) entry which is preliminary data.</text>
</comment>
<accession>A0AA88KPW2</accession>
<proteinExistence type="predicted"/>
<feature type="repeat" description="RCC1" evidence="2">
    <location>
        <begin position="12"/>
        <end position="69"/>
    </location>
</feature>
<dbReference type="EMBL" id="PYSW02000017">
    <property type="protein sequence ID" value="KAG2385797.1"/>
    <property type="molecule type" value="Genomic_DNA"/>
</dbReference>
<dbReference type="PROSITE" id="PS50012">
    <property type="entry name" value="RCC1_3"/>
    <property type="match status" value="2"/>
</dbReference>
<dbReference type="AlphaFoldDB" id="A0AA88KPW2"/>
<sequence length="358" mass="40305">MTDQPTPQITSSSLYFMGSNQWYQSGIPGLPSSYDCVMDLRPVPTPWQNSEEINKVACGAEYTLVLLKNGKVFGAGYNGYGQCGTKSEQSFQEFKYLSGLQQFEPIRNITTGAEHTVAISAKFEVIGSGYNSHNELGENQGHNSFEFKPIQPLMDLIKHHEGTVEIADISCGSWTTSVLTKNGNVYTCGEASSENTEPRKMNISCVKELFSGERVIYCRDILNDFYVLTDEQTPVKILIDTMSIFVNRLFCNVDEEDFIGYEIFEKSTGKWYLDMKNEIGSEISGRTLRVESRENSFLIASNLELCNGEPMSLIKDIVYCCQAIIVLMKDNTLRAFETERTRVNWILQSGTRNTKIVV</sequence>
<name>A0AA88KPW2_NAELO</name>
<dbReference type="RefSeq" id="XP_044549790.1">
    <property type="nucleotide sequence ID" value="XM_044692419.1"/>
</dbReference>
<gene>
    <name evidence="3" type="ORF">C9374_002946</name>
</gene>
<reference evidence="3 4" key="1">
    <citation type="journal article" date="2018" name="BMC Genomics">
        <title>The genome of Naegleria lovaniensis, the basis for a comparative approach to unravel pathogenicity factors of the human pathogenic amoeba N. fowleri.</title>
        <authorList>
            <person name="Liechti N."/>
            <person name="Schurch N."/>
            <person name="Bruggmann R."/>
            <person name="Wittwer M."/>
        </authorList>
    </citation>
    <scope>NUCLEOTIDE SEQUENCE [LARGE SCALE GENOMIC DNA]</scope>
    <source>
        <strain evidence="3 4">ATCC 30569</strain>
    </source>
</reference>
<dbReference type="PANTHER" id="PTHR22870:SF408">
    <property type="entry name" value="OS09G0560450 PROTEIN"/>
    <property type="match status" value="1"/>
</dbReference>
<evidence type="ECO:0000313" key="3">
    <source>
        <dbReference type="EMBL" id="KAG2385797.1"/>
    </source>
</evidence>
<keyword evidence="1" id="KW-0677">Repeat</keyword>
<dbReference type="InterPro" id="IPR051210">
    <property type="entry name" value="Ub_ligase/GEF_domain"/>
</dbReference>
<dbReference type="Pfam" id="PF13540">
    <property type="entry name" value="RCC1_2"/>
    <property type="match status" value="2"/>
</dbReference>
<dbReference type="InterPro" id="IPR009091">
    <property type="entry name" value="RCC1/BLIP-II"/>
</dbReference>
<protein>
    <submittedName>
        <fullName evidence="3">Uncharacterized protein</fullName>
    </submittedName>
</protein>
<dbReference type="Proteomes" id="UP000816034">
    <property type="component" value="Unassembled WGS sequence"/>
</dbReference>
<dbReference type="SUPFAM" id="SSF50985">
    <property type="entry name" value="RCC1/BLIP-II"/>
    <property type="match status" value="1"/>
</dbReference>